<feature type="domain" description="GST N-terminal" evidence="3">
    <location>
        <begin position="4"/>
        <end position="85"/>
    </location>
</feature>
<dbReference type="InterPro" id="IPR040079">
    <property type="entry name" value="Glutathione_S-Trfase"/>
</dbReference>
<dbReference type="AlphaFoldDB" id="A0A6A7A9U8"/>
<accession>A0A6A7A9U8</accession>
<dbReference type="InterPro" id="IPR004045">
    <property type="entry name" value="Glutathione_S-Trfase_N"/>
</dbReference>
<keyword evidence="6" id="KW-1185">Reference proteome</keyword>
<sequence>MSSLKPIEIYGRHGPNPAKPRMLVEELGLPFVLNDISFADVKKPEYVKVNPNGRLPAIYDPNEDLTLWESGAIIEYLVEKYDTEHKISFAPGSKEAYLAKQWLFYQVSGQGPYYGQAVWFTKYHPEQIQSAKDRYYNEIKRVTAVLEAHLKTQEKGADGPWMVGGKFSFVDLAFLPWQTISETLMSADLDLSEFTEVAGWVERMNQRPALKTGLDEAVRSK</sequence>
<dbReference type="Proteomes" id="UP000799424">
    <property type="component" value="Unassembled WGS sequence"/>
</dbReference>
<evidence type="ECO:0000256" key="2">
    <source>
        <dbReference type="RuleBase" id="RU003494"/>
    </source>
</evidence>
<proteinExistence type="inferred from homology"/>
<dbReference type="OrthoDB" id="422574at2759"/>
<dbReference type="Gene3D" id="1.20.1050.10">
    <property type="match status" value="1"/>
</dbReference>
<dbReference type="InterPro" id="IPR010987">
    <property type="entry name" value="Glutathione-S-Trfase_C-like"/>
</dbReference>
<dbReference type="PANTHER" id="PTHR44051">
    <property type="entry name" value="GLUTATHIONE S-TRANSFERASE-RELATED"/>
    <property type="match status" value="1"/>
</dbReference>
<protein>
    <submittedName>
        <fullName evidence="5">Glutathione S-transferas-like protein</fullName>
    </submittedName>
</protein>
<dbReference type="Pfam" id="PF00043">
    <property type="entry name" value="GST_C"/>
    <property type="match status" value="1"/>
</dbReference>
<name>A0A6A7A9U8_9PLEO</name>
<dbReference type="InterPro" id="IPR036249">
    <property type="entry name" value="Thioredoxin-like_sf"/>
</dbReference>
<dbReference type="Pfam" id="PF02798">
    <property type="entry name" value="GST_N"/>
    <property type="match status" value="1"/>
</dbReference>
<comment type="similarity">
    <text evidence="1 2">Belongs to the GST superfamily.</text>
</comment>
<reference evidence="5" key="1">
    <citation type="journal article" date="2020" name="Stud. Mycol.">
        <title>101 Dothideomycetes genomes: a test case for predicting lifestyles and emergence of pathogens.</title>
        <authorList>
            <person name="Haridas S."/>
            <person name="Albert R."/>
            <person name="Binder M."/>
            <person name="Bloem J."/>
            <person name="Labutti K."/>
            <person name="Salamov A."/>
            <person name="Andreopoulos B."/>
            <person name="Baker S."/>
            <person name="Barry K."/>
            <person name="Bills G."/>
            <person name="Bluhm B."/>
            <person name="Cannon C."/>
            <person name="Castanera R."/>
            <person name="Culley D."/>
            <person name="Daum C."/>
            <person name="Ezra D."/>
            <person name="Gonzalez J."/>
            <person name="Henrissat B."/>
            <person name="Kuo A."/>
            <person name="Liang C."/>
            <person name="Lipzen A."/>
            <person name="Lutzoni F."/>
            <person name="Magnuson J."/>
            <person name="Mondo S."/>
            <person name="Nolan M."/>
            <person name="Ohm R."/>
            <person name="Pangilinan J."/>
            <person name="Park H.-J."/>
            <person name="Ramirez L."/>
            <person name="Alfaro M."/>
            <person name="Sun H."/>
            <person name="Tritt A."/>
            <person name="Yoshinaga Y."/>
            <person name="Zwiers L.-H."/>
            <person name="Turgeon B."/>
            <person name="Goodwin S."/>
            <person name="Spatafora J."/>
            <person name="Crous P."/>
            <person name="Grigoriev I."/>
        </authorList>
    </citation>
    <scope>NUCLEOTIDE SEQUENCE</scope>
    <source>
        <strain evidence="5">CBS 113818</strain>
    </source>
</reference>
<evidence type="ECO:0000259" key="4">
    <source>
        <dbReference type="PROSITE" id="PS50405"/>
    </source>
</evidence>
<dbReference type="SUPFAM" id="SSF47616">
    <property type="entry name" value="GST C-terminal domain-like"/>
    <property type="match status" value="1"/>
</dbReference>
<dbReference type="PANTHER" id="PTHR44051:SF23">
    <property type="entry name" value="GLUTATHIONE S-TRANSFERASE-LIKE PROTEIN TPCF"/>
    <property type="match status" value="1"/>
</dbReference>
<dbReference type="SFLD" id="SFLDG01151">
    <property type="entry name" value="Main.2:_Nu-like"/>
    <property type="match status" value="1"/>
</dbReference>
<evidence type="ECO:0000313" key="6">
    <source>
        <dbReference type="Proteomes" id="UP000799424"/>
    </source>
</evidence>
<evidence type="ECO:0000313" key="5">
    <source>
        <dbReference type="EMBL" id="KAF2829923.1"/>
    </source>
</evidence>
<dbReference type="PROSITE" id="PS50405">
    <property type="entry name" value="GST_CTER"/>
    <property type="match status" value="1"/>
</dbReference>
<dbReference type="EMBL" id="MU006220">
    <property type="protein sequence ID" value="KAF2829923.1"/>
    <property type="molecule type" value="Genomic_DNA"/>
</dbReference>
<organism evidence="5 6">
    <name type="scientific">Ophiobolus disseminans</name>
    <dbReference type="NCBI Taxonomy" id="1469910"/>
    <lineage>
        <taxon>Eukaryota</taxon>
        <taxon>Fungi</taxon>
        <taxon>Dikarya</taxon>
        <taxon>Ascomycota</taxon>
        <taxon>Pezizomycotina</taxon>
        <taxon>Dothideomycetes</taxon>
        <taxon>Pleosporomycetidae</taxon>
        <taxon>Pleosporales</taxon>
        <taxon>Pleosporineae</taxon>
        <taxon>Phaeosphaeriaceae</taxon>
        <taxon>Ophiobolus</taxon>
    </lineage>
</organism>
<evidence type="ECO:0000259" key="3">
    <source>
        <dbReference type="PROSITE" id="PS50404"/>
    </source>
</evidence>
<dbReference type="SUPFAM" id="SSF52833">
    <property type="entry name" value="Thioredoxin-like"/>
    <property type="match status" value="1"/>
</dbReference>
<dbReference type="CDD" id="cd03048">
    <property type="entry name" value="GST_N_Ure2p_like"/>
    <property type="match status" value="1"/>
</dbReference>
<dbReference type="SFLD" id="SFLDS00019">
    <property type="entry name" value="Glutathione_Transferase_(cytos"/>
    <property type="match status" value="1"/>
</dbReference>
<dbReference type="PROSITE" id="PS50404">
    <property type="entry name" value="GST_NTER"/>
    <property type="match status" value="1"/>
</dbReference>
<gene>
    <name evidence="5" type="ORF">CC86DRAFT_367830</name>
</gene>
<dbReference type="Gene3D" id="3.40.30.10">
    <property type="entry name" value="Glutaredoxin"/>
    <property type="match status" value="1"/>
</dbReference>
<dbReference type="InterPro" id="IPR004046">
    <property type="entry name" value="GST_C"/>
</dbReference>
<dbReference type="SFLD" id="SFLDG00358">
    <property type="entry name" value="Main_(cytGST)"/>
    <property type="match status" value="1"/>
</dbReference>
<evidence type="ECO:0000256" key="1">
    <source>
        <dbReference type="ARBA" id="ARBA00007409"/>
    </source>
</evidence>
<dbReference type="InterPro" id="IPR036282">
    <property type="entry name" value="Glutathione-S-Trfase_C_sf"/>
</dbReference>
<feature type="domain" description="GST C-terminal" evidence="4">
    <location>
        <begin position="92"/>
        <end position="221"/>
    </location>
</feature>